<dbReference type="EMBL" id="FAOO01000009">
    <property type="protein sequence ID" value="CUU06115.1"/>
    <property type="molecule type" value="Genomic_DNA"/>
</dbReference>
<proteinExistence type="predicted"/>
<protein>
    <submittedName>
        <fullName evidence="1">Uncharacterized protein</fullName>
    </submittedName>
</protein>
<name>A0A0S4N689_9BACT</name>
<gene>
    <name evidence="1" type="ORF">JGI1_01410</name>
</gene>
<evidence type="ECO:0000313" key="2">
    <source>
        <dbReference type="Proteomes" id="UP000320623"/>
    </source>
</evidence>
<dbReference type="OrthoDB" id="9812096at2"/>
<evidence type="ECO:0000313" key="1">
    <source>
        <dbReference type="EMBL" id="CUU06115.1"/>
    </source>
</evidence>
<dbReference type="Proteomes" id="UP000320623">
    <property type="component" value="Unassembled WGS sequence"/>
</dbReference>
<dbReference type="STRING" id="1643428.GCA_001442855_01381"/>
<dbReference type="AlphaFoldDB" id="A0A0S4N689"/>
<dbReference type="RefSeq" id="WP_140945155.1">
    <property type="nucleotide sequence ID" value="NZ_FAOO01000009.1"/>
</dbReference>
<sequence length="66" mass="8004">MRVESVNNFFVFLENLKVERPVDVLTKEEMEYFESVFNEKVEEIRSYYDSNGRQIFDTGKFINKRV</sequence>
<organism evidence="1 2">
    <name type="scientific">Candidatus Thermokryptus mobilis</name>
    <dbReference type="NCBI Taxonomy" id="1643428"/>
    <lineage>
        <taxon>Bacteria</taxon>
        <taxon>Pseudomonadati</taxon>
        <taxon>Candidatus Kryptoniota</taxon>
        <taxon>Candidatus Thermokryptus</taxon>
    </lineage>
</organism>
<reference evidence="2" key="1">
    <citation type="submission" date="2015-11" db="EMBL/GenBank/DDBJ databases">
        <authorList>
            <person name="Varghese N."/>
        </authorList>
    </citation>
    <scope>NUCLEOTIDE SEQUENCE [LARGE SCALE GENOMIC DNA]</scope>
</reference>
<keyword evidence="2" id="KW-1185">Reference proteome</keyword>
<accession>A0A0S4N689</accession>